<evidence type="ECO:0000313" key="2">
    <source>
        <dbReference type="EMBL" id="QDT96418.1"/>
    </source>
</evidence>
<protein>
    <submittedName>
        <fullName evidence="2">Clp amino terminal domain protein</fullName>
    </submittedName>
</protein>
<dbReference type="AlphaFoldDB" id="A0A517VTT1"/>
<reference evidence="2 3" key="1">
    <citation type="submission" date="2019-03" db="EMBL/GenBank/DDBJ databases">
        <title>Deep-cultivation of Planctomycetes and their phenomic and genomic characterization uncovers novel biology.</title>
        <authorList>
            <person name="Wiegand S."/>
            <person name="Jogler M."/>
            <person name="Boedeker C."/>
            <person name="Pinto D."/>
            <person name="Vollmers J."/>
            <person name="Rivas-Marin E."/>
            <person name="Kohn T."/>
            <person name="Peeters S.H."/>
            <person name="Heuer A."/>
            <person name="Rast P."/>
            <person name="Oberbeckmann S."/>
            <person name="Bunk B."/>
            <person name="Jeske O."/>
            <person name="Meyerdierks A."/>
            <person name="Storesund J.E."/>
            <person name="Kallscheuer N."/>
            <person name="Luecker S."/>
            <person name="Lage O.M."/>
            <person name="Pohl T."/>
            <person name="Merkel B.J."/>
            <person name="Hornburger P."/>
            <person name="Mueller R.-W."/>
            <person name="Bruemmer F."/>
            <person name="Labrenz M."/>
            <person name="Spormann A.M."/>
            <person name="Op den Camp H."/>
            <person name="Overmann J."/>
            <person name="Amann R."/>
            <person name="Jetten M.S.M."/>
            <person name="Mascher T."/>
            <person name="Medema M.H."/>
            <person name="Devos D.P."/>
            <person name="Kaster A.-K."/>
            <person name="Ovreas L."/>
            <person name="Rohde M."/>
            <person name="Galperin M.Y."/>
            <person name="Jogler C."/>
        </authorList>
    </citation>
    <scope>NUCLEOTIDE SEQUENCE [LARGE SCALE GENOMIC DNA]</scope>
    <source>
        <strain evidence="2 3">V144</strain>
    </source>
</reference>
<proteinExistence type="predicted"/>
<dbReference type="InterPro" id="IPR004176">
    <property type="entry name" value="Clp_R_N"/>
</dbReference>
<gene>
    <name evidence="2" type="ORF">V144x_18730</name>
</gene>
<sequence>MKTDILPTDRTYKVLAIARDVATFEGCEIILPIHLLHGLLLERDGIAGTVLASVEIQAENELREAINYPSSKEYETWRKCGIREVPLLSGPAKLVYESAAQEGRDLFQKMLPTSWPYKDNAWPYIGTEHLLLGLLNVPESSAYQYLETKMNEKGLKPIHMRDVTLNLIFGPSRE</sequence>
<name>A0A517VTT1_9PLAN</name>
<organism evidence="2 3">
    <name type="scientific">Gimesia aquarii</name>
    <dbReference type="NCBI Taxonomy" id="2527964"/>
    <lineage>
        <taxon>Bacteria</taxon>
        <taxon>Pseudomonadati</taxon>
        <taxon>Planctomycetota</taxon>
        <taxon>Planctomycetia</taxon>
        <taxon>Planctomycetales</taxon>
        <taxon>Planctomycetaceae</taxon>
        <taxon>Gimesia</taxon>
    </lineage>
</organism>
<dbReference type="KEGG" id="gaw:V144x_18730"/>
<dbReference type="Proteomes" id="UP000318704">
    <property type="component" value="Chromosome"/>
</dbReference>
<dbReference type="InterPro" id="IPR036628">
    <property type="entry name" value="Clp_N_dom_sf"/>
</dbReference>
<evidence type="ECO:0000259" key="1">
    <source>
        <dbReference type="Pfam" id="PF02861"/>
    </source>
</evidence>
<dbReference type="Gene3D" id="1.10.1780.10">
    <property type="entry name" value="Clp, N-terminal domain"/>
    <property type="match status" value="1"/>
</dbReference>
<feature type="domain" description="Clp R" evidence="1">
    <location>
        <begin position="8"/>
        <end position="67"/>
    </location>
</feature>
<dbReference type="Pfam" id="PF02861">
    <property type="entry name" value="Clp_N"/>
    <property type="match status" value="1"/>
</dbReference>
<accession>A0A517VTT1</accession>
<dbReference type="SUPFAM" id="SSF81923">
    <property type="entry name" value="Double Clp-N motif"/>
    <property type="match status" value="1"/>
</dbReference>
<evidence type="ECO:0000313" key="3">
    <source>
        <dbReference type="Proteomes" id="UP000318704"/>
    </source>
</evidence>
<dbReference type="EMBL" id="CP037920">
    <property type="protein sequence ID" value="QDT96418.1"/>
    <property type="molecule type" value="Genomic_DNA"/>
</dbReference>